<accession>A0ABV0M626</accession>
<organism evidence="1 2">
    <name type="scientific">Neorhizobium phenanthreniclasticum</name>
    <dbReference type="NCBI Taxonomy" id="3157917"/>
    <lineage>
        <taxon>Bacteria</taxon>
        <taxon>Pseudomonadati</taxon>
        <taxon>Pseudomonadota</taxon>
        <taxon>Alphaproteobacteria</taxon>
        <taxon>Hyphomicrobiales</taxon>
        <taxon>Rhizobiaceae</taxon>
        <taxon>Rhizobium/Agrobacterium group</taxon>
        <taxon>Neorhizobium</taxon>
    </lineage>
</organism>
<dbReference type="RefSeq" id="WP_348863780.1">
    <property type="nucleotide sequence ID" value="NZ_JBEAAL010000017.1"/>
</dbReference>
<sequence length="63" mass="6622">MSGLPRISRGSLPRQLKDTIKIIPGDRTGIGKDISRKIGAEEASTVMACLVADPQDETVAASV</sequence>
<evidence type="ECO:0000313" key="2">
    <source>
        <dbReference type="Proteomes" id="UP001496627"/>
    </source>
</evidence>
<name>A0ABV0M626_9HYPH</name>
<dbReference type="Proteomes" id="UP001496627">
    <property type="component" value="Unassembled WGS sequence"/>
</dbReference>
<dbReference type="EMBL" id="JBEAAL010000017">
    <property type="protein sequence ID" value="MEQ1407339.1"/>
    <property type="molecule type" value="Genomic_DNA"/>
</dbReference>
<keyword evidence="2" id="KW-1185">Reference proteome</keyword>
<proteinExistence type="predicted"/>
<protein>
    <submittedName>
        <fullName evidence="1">Uncharacterized protein</fullName>
    </submittedName>
</protein>
<comment type="caution">
    <text evidence="1">The sequence shown here is derived from an EMBL/GenBank/DDBJ whole genome shotgun (WGS) entry which is preliminary data.</text>
</comment>
<gene>
    <name evidence="1" type="ORF">ABK249_20615</name>
</gene>
<evidence type="ECO:0000313" key="1">
    <source>
        <dbReference type="EMBL" id="MEQ1407339.1"/>
    </source>
</evidence>
<reference evidence="1 2" key="1">
    <citation type="submission" date="2024-05" db="EMBL/GenBank/DDBJ databases">
        <title>Neorhizobium sp. Rsf11, a plant growth promoting and heavy metal resistant PAH-degrader.</title>
        <authorList>
            <person name="Golubev S.N."/>
            <person name="Muratova A.Y."/>
            <person name="Markelova M.I."/>
        </authorList>
    </citation>
    <scope>NUCLEOTIDE SEQUENCE [LARGE SCALE GENOMIC DNA]</scope>
    <source>
        <strain evidence="1 2">Rsf11</strain>
    </source>
</reference>